<feature type="domain" description="GmrSD restriction endonucleases N-terminal" evidence="1">
    <location>
        <begin position="22"/>
        <end position="171"/>
    </location>
</feature>
<evidence type="ECO:0000259" key="1">
    <source>
        <dbReference type="Pfam" id="PF03235"/>
    </source>
</evidence>
<proteinExistence type="predicted"/>
<dbReference type="PANTHER" id="PTHR39639:SF1">
    <property type="entry name" value="DUF262 DOMAIN-CONTAINING PROTEIN"/>
    <property type="match status" value="1"/>
</dbReference>
<reference evidence="2 3" key="1">
    <citation type="submission" date="2016-01" db="EMBL/GenBank/DDBJ databases">
        <authorList>
            <person name="Oliw E.H."/>
        </authorList>
    </citation>
    <scope>NUCLEOTIDE SEQUENCE [LARGE SCALE GENOMIC DNA]</scope>
    <source>
        <strain evidence="2 3">Kerr 14</strain>
    </source>
</reference>
<dbReference type="RefSeq" id="WP_080867418.1">
    <property type="nucleotide sequence ID" value="NZ_LT009731.1"/>
</dbReference>
<evidence type="ECO:0000313" key="2">
    <source>
        <dbReference type="EMBL" id="CUX51665.1"/>
    </source>
</evidence>
<dbReference type="Proteomes" id="UP000191897">
    <property type="component" value="Unassembled WGS sequence"/>
</dbReference>
<accession>A0A1S7RF57</accession>
<dbReference type="Pfam" id="PF03235">
    <property type="entry name" value="GmrSD_N"/>
    <property type="match status" value="1"/>
</dbReference>
<protein>
    <recommendedName>
        <fullName evidence="1">GmrSD restriction endonucleases N-terminal domain-containing protein</fullName>
    </recommendedName>
</protein>
<evidence type="ECO:0000313" key="3">
    <source>
        <dbReference type="Proteomes" id="UP000191897"/>
    </source>
</evidence>
<organism evidence="2 3">
    <name type="scientific">Agrobacterium tumefaciens str. Kerr 14</name>
    <dbReference type="NCBI Taxonomy" id="1183424"/>
    <lineage>
        <taxon>Bacteria</taxon>
        <taxon>Pseudomonadati</taxon>
        <taxon>Pseudomonadota</taxon>
        <taxon>Alphaproteobacteria</taxon>
        <taxon>Hyphomicrobiales</taxon>
        <taxon>Rhizobiaceae</taxon>
        <taxon>Rhizobium/Agrobacterium group</taxon>
        <taxon>Agrobacterium</taxon>
        <taxon>Agrobacterium tumefaciens complex</taxon>
    </lineage>
</organism>
<sequence>MSYVETASMKNSTIMLLYSERDEINMNPDYQRMGGVWTVDKRRLLIDSILNDYDLPKIYFHELSNKEYTHTGYRYAVIDGRQRLESIWGFMDGDFTLSGDFEYQRDTSISLAGLSYEDIAKQHPKIRVKFDSFVLPVVTVGIEGDELDLIEDMFSRLNEAVPLNAAEKRNAIGGNLVKAIADLSNNEFFTDRVKFRNNRYQHREAAARFLLVEDSLRQPHPQIVDTKKVYLDGLARKYHSNNPERVAELKKLVATILDAMNAEFTHTDELLAAQGILVVYYLTFKQALAVGKTDKITRRKLLDFRKKLSENRELASKNYEGASFDLLEFDRLNQQGTNDASSIRERCRILAEFLELPLGIF</sequence>
<gene>
    <name evidence="2" type="ORF">AGR4C_Lc130175</name>
</gene>
<name>A0A1S7RF57_AGRTU</name>
<dbReference type="PANTHER" id="PTHR39639">
    <property type="entry name" value="CHROMOSOME 16, WHOLE GENOME SHOTGUN SEQUENCE"/>
    <property type="match status" value="1"/>
</dbReference>
<dbReference type="AlphaFoldDB" id="A0A1S7RF57"/>
<dbReference type="EMBL" id="FBWC01000023">
    <property type="protein sequence ID" value="CUX51665.1"/>
    <property type="molecule type" value="Genomic_DNA"/>
</dbReference>
<dbReference type="InterPro" id="IPR004919">
    <property type="entry name" value="GmrSD_N"/>
</dbReference>